<reference evidence="8 9" key="1">
    <citation type="submission" date="2020-04" db="EMBL/GenBank/DDBJ databases">
        <title>Rhizobium sp. S-51 isolated from soil.</title>
        <authorList>
            <person name="Dahal R.H."/>
        </authorList>
    </citation>
    <scope>NUCLEOTIDE SEQUENCE [LARGE SCALE GENOMIC DNA]</scope>
    <source>
        <strain evidence="8 9">S-51</strain>
    </source>
</reference>
<organism evidence="8 9">
    <name type="scientific">Rhizobium terricola</name>
    <dbReference type="NCBI Taxonomy" id="2728849"/>
    <lineage>
        <taxon>Bacteria</taxon>
        <taxon>Pseudomonadati</taxon>
        <taxon>Pseudomonadota</taxon>
        <taxon>Alphaproteobacteria</taxon>
        <taxon>Hyphomicrobiales</taxon>
        <taxon>Rhizobiaceae</taxon>
        <taxon>Rhizobium/Agrobacterium group</taxon>
        <taxon>Rhizobium</taxon>
    </lineage>
</organism>
<gene>
    <name evidence="8" type="ORF">HHL25_13100</name>
</gene>
<dbReference type="AlphaFoldDB" id="A0A7Y0AX82"/>
<dbReference type="InterPro" id="IPR009050">
    <property type="entry name" value="Globin-like_sf"/>
</dbReference>
<dbReference type="GO" id="GO:0019825">
    <property type="term" value="F:oxygen binding"/>
    <property type="evidence" value="ECO:0007669"/>
    <property type="project" value="InterPro"/>
</dbReference>
<dbReference type="SMART" id="SM00283">
    <property type="entry name" value="MA"/>
    <property type="match status" value="1"/>
</dbReference>
<dbReference type="Proteomes" id="UP000541470">
    <property type="component" value="Unassembled WGS sequence"/>
</dbReference>
<dbReference type="GO" id="GO:0020037">
    <property type="term" value="F:heme binding"/>
    <property type="evidence" value="ECO:0007669"/>
    <property type="project" value="InterPro"/>
</dbReference>
<keyword evidence="9" id="KW-1185">Reference proteome</keyword>
<evidence type="ECO:0000256" key="5">
    <source>
        <dbReference type="SAM" id="MobiDB-lite"/>
    </source>
</evidence>
<evidence type="ECO:0000313" key="8">
    <source>
        <dbReference type="EMBL" id="NML75062.1"/>
    </source>
</evidence>
<dbReference type="Gene3D" id="1.10.287.950">
    <property type="entry name" value="Methyl-accepting chemotaxis protein"/>
    <property type="match status" value="1"/>
</dbReference>
<comment type="similarity">
    <text evidence="3">Belongs to the methyl-accepting chemotaxis (MCP) protein family.</text>
</comment>
<dbReference type="PRINTS" id="PR00260">
    <property type="entry name" value="CHEMTRNSDUCR"/>
</dbReference>
<evidence type="ECO:0000256" key="4">
    <source>
        <dbReference type="PROSITE-ProRule" id="PRU00284"/>
    </source>
</evidence>
<dbReference type="InterPro" id="IPR051310">
    <property type="entry name" value="MCP_chemotaxis"/>
</dbReference>
<comment type="subcellular location">
    <subcellularLocation>
        <location evidence="1">Membrane</location>
    </subcellularLocation>
</comment>
<evidence type="ECO:0000256" key="2">
    <source>
        <dbReference type="ARBA" id="ARBA00022500"/>
    </source>
</evidence>
<evidence type="ECO:0000259" key="7">
    <source>
        <dbReference type="PROSITE" id="PS50885"/>
    </source>
</evidence>
<dbReference type="EMBL" id="JABBGK010000002">
    <property type="protein sequence ID" value="NML75062.1"/>
    <property type="molecule type" value="Genomic_DNA"/>
</dbReference>
<feature type="domain" description="HAMP" evidence="7">
    <location>
        <begin position="182"/>
        <end position="234"/>
    </location>
</feature>
<dbReference type="SUPFAM" id="SSF58104">
    <property type="entry name" value="Methyl-accepting chemotaxis protein (MCP) signaling domain"/>
    <property type="match status" value="1"/>
</dbReference>
<evidence type="ECO:0000256" key="1">
    <source>
        <dbReference type="ARBA" id="ARBA00004370"/>
    </source>
</evidence>
<dbReference type="PANTHER" id="PTHR43531">
    <property type="entry name" value="PROTEIN ICFG"/>
    <property type="match status" value="1"/>
</dbReference>
<dbReference type="InterPro" id="IPR004089">
    <property type="entry name" value="MCPsignal_dom"/>
</dbReference>
<name>A0A7Y0AX82_9HYPH</name>
<dbReference type="PANTHER" id="PTHR43531:SF11">
    <property type="entry name" value="METHYL-ACCEPTING CHEMOTAXIS PROTEIN 3"/>
    <property type="match status" value="1"/>
</dbReference>
<dbReference type="Pfam" id="PF00015">
    <property type="entry name" value="MCPsignal"/>
    <property type="match status" value="1"/>
</dbReference>
<accession>A0A7Y0AX82</accession>
<feature type="region of interest" description="Disordered" evidence="5">
    <location>
        <begin position="482"/>
        <end position="505"/>
    </location>
</feature>
<dbReference type="RefSeq" id="WP_169591359.1">
    <property type="nucleotide sequence ID" value="NZ_JABBGK010000002.1"/>
</dbReference>
<proteinExistence type="inferred from homology"/>
<dbReference type="PROSITE" id="PS50885">
    <property type="entry name" value="HAMP"/>
    <property type="match status" value="1"/>
</dbReference>
<dbReference type="InterPro" id="IPR004090">
    <property type="entry name" value="Chemotax_Me-accpt_rcpt"/>
</dbReference>
<dbReference type="PROSITE" id="PS50111">
    <property type="entry name" value="CHEMOTAXIS_TRANSDUC_2"/>
    <property type="match status" value="1"/>
</dbReference>
<keyword evidence="2" id="KW-0145">Chemotaxis</keyword>
<dbReference type="InterPro" id="IPR003660">
    <property type="entry name" value="HAMP_dom"/>
</dbReference>
<dbReference type="CDD" id="cd01068">
    <property type="entry name" value="globin_sensor"/>
    <property type="match status" value="1"/>
</dbReference>
<comment type="caution">
    <text evidence="8">The sequence shown here is derived from an EMBL/GenBank/DDBJ whole genome shotgun (WGS) entry which is preliminary data.</text>
</comment>
<sequence length="505" mass="54618">MSVEADKNLTERLAFLEIDQKTCKTLNSLRPTLGELLGGVLDKFYAKVASTPQISGFFNGKPHMAAAKNAQMQHWDKVSKGTFDPDYVKGVTAIGKAHARIGLEPRWYIGGYSMLMTELVAGMLVKHWPFPFGKQHATALGEKLGALIKASMLDMDYSISVYLDALEDRRKQLEAERLQFEADQRLAMEHLSRGLEALARGDFESRMETDLPDNFKQMALDYNETVVRLNASFASIRRASEEILDGTETIAKASDELAMRTAKQAAGIQESSTALQQLSVSVGQTASNAERASLAVHDTQQQARSSGDVVSRAVDAMAEIEKSSTEISKIIGVIDEIAFQTNLLALNAGVEAARAGDAGKGFAVVAQEVRQLAQRSADAAKEIKRLISQSTNQVNEGVGLVSNTGAALGDMISRIDTIHAIVSEIATAAKDQATGLKEVNQATISMDTLTHQNSTMVEQTSAETRRLRSEVESLVKLLGQLNTRSGEGDMPAGAERRGTASRKAA</sequence>
<dbReference type="FunFam" id="1.10.287.950:FF:000001">
    <property type="entry name" value="Methyl-accepting chemotaxis sensory transducer"/>
    <property type="match status" value="1"/>
</dbReference>
<dbReference type="InterPro" id="IPR012292">
    <property type="entry name" value="Globin/Proto"/>
</dbReference>
<dbReference type="CDD" id="cd11386">
    <property type="entry name" value="MCP_signal"/>
    <property type="match status" value="1"/>
</dbReference>
<evidence type="ECO:0000313" key="9">
    <source>
        <dbReference type="Proteomes" id="UP000541470"/>
    </source>
</evidence>
<dbReference type="InterPro" id="IPR044398">
    <property type="entry name" value="Globin-sensor_dom"/>
</dbReference>
<dbReference type="Pfam" id="PF11563">
    <property type="entry name" value="Protoglobin"/>
    <property type="match status" value="1"/>
</dbReference>
<feature type="domain" description="Methyl-accepting transducer" evidence="6">
    <location>
        <begin position="239"/>
        <end position="468"/>
    </location>
</feature>
<dbReference type="GO" id="GO:0007165">
    <property type="term" value="P:signal transduction"/>
    <property type="evidence" value="ECO:0007669"/>
    <property type="project" value="UniProtKB-KW"/>
</dbReference>
<protein>
    <submittedName>
        <fullName evidence="8">Globin-coupled sensor protein</fullName>
    </submittedName>
</protein>
<dbReference type="SUPFAM" id="SSF46458">
    <property type="entry name" value="Globin-like"/>
    <property type="match status" value="1"/>
</dbReference>
<dbReference type="GO" id="GO:0006935">
    <property type="term" value="P:chemotaxis"/>
    <property type="evidence" value="ECO:0007669"/>
    <property type="project" value="UniProtKB-KW"/>
</dbReference>
<keyword evidence="4" id="KW-0807">Transducer</keyword>
<evidence type="ECO:0000259" key="6">
    <source>
        <dbReference type="PROSITE" id="PS50111"/>
    </source>
</evidence>
<evidence type="ECO:0000256" key="3">
    <source>
        <dbReference type="ARBA" id="ARBA00029447"/>
    </source>
</evidence>
<dbReference type="InterPro" id="IPR039379">
    <property type="entry name" value="Protoglobin_sensor_dom"/>
</dbReference>
<dbReference type="GO" id="GO:0004888">
    <property type="term" value="F:transmembrane signaling receptor activity"/>
    <property type="evidence" value="ECO:0007669"/>
    <property type="project" value="InterPro"/>
</dbReference>
<dbReference type="GO" id="GO:0016020">
    <property type="term" value="C:membrane"/>
    <property type="evidence" value="ECO:0007669"/>
    <property type="project" value="UniProtKB-SubCell"/>
</dbReference>
<dbReference type="Gene3D" id="1.10.490.10">
    <property type="entry name" value="Globins"/>
    <property type="match status" value="1"/>
</dbReference>